<dbReference type="Pfam" id="PF02080">
    <property type="entry name" value="TrkA_C"/>
    <property type="match status" value="1"/>
</dbReference>
<dbReference type="SUPFAM" id="SSF51735">
    <property type="entry name" value="NAD(P)-binding Rossmann-fold domains"/>
    <property type="match status" value="1"/>
</dbReference>
<dbReference type="PANTHER" id="PTHR43833">
    <property type="entry name" value="POTASSIUM CHANNEL PROTEIN 2-RELATED-RELATED"/>
    <property type="match status" value="1"/>
</dbReference>
<evidence type="ECO:0000259" key="1">
    <source>
        <dbReference type="PROSITE" id="PS51201"/>
    </source>
</evidence>
<evidence type="ECO:0000313" key="4">
    <source>
        <dbReference type="Proteomes" id="UP001333102"/>
    </source>
</evidence>
<dbReference type="PROSITE" id="PS51202">
    <property type="entry name" value="RCK_C"/>
    <property type="match status" value="1"/>
</dbReference>
<dbReference type="InterPro" id="IPR050721">
    <property type="entry name" value="Trk_Ktr_HKT_K-transport"/>
</dbReference>
<evidence type="ECO:0000259" key="2">
    <source>
        <dbReference type="PROSITE" id="PS51202"/>
    </source>
</evidence>
<gene>
    <name evidence="3" type="ORF">VLY81_05810</name>
</gene>
<organism evidence="3 4">
    <name type="scientific">Geochorda subterranea</name>
    <dbReference type="NCBI Taxonomy" id="3109564"/>
    <lineage>
        <taxon>Bacteria</taxon>
        <taxon>Bacillati</taxon>
        <taxon>Bacillota</taxon>
        <taxon>Limnochordia</taxon>
        <taxon>Limnochordales</taxon>
        <taxon>Geochordaceae</taxon>
        <taxon>Geochorda</taxon>
    </lineage>
</organism>
<dbReference type="InterPro" id="IPR003148">
    <property type="entry name" value="RCK_N"/>
</dbReference>
<proteinExistence type="predicted"/>
<accession>A0ABZ1BSU0</accession>
<evidence type="ECO:0000313" key="3">
    <source>
        <dbReference type="EMBL" id="WRP15675.1"/>
    </source>
</evidence>
<dbReference type="Proteomes" id="UP001333102">
    <property type="component" value="Chromosome"/>
</dbReference>
<dbReference type="PROSITE" id="PS51201">
    <property type="entry name" value="RCK_N"/>
    <property type="match status" value="1"/>
</dbReference>
<dbReference type="RefSeq" id="WP_324670081.1">
    <property type="nucleotide sequence ID" value="NZ_CP141614.1"/>
</dbReference>
<sequence length="220" mass="24034">MRRRRQRQFVVIGLGGFGSSVAATLYELGQEVLAADSSEERVQEMAPYVTHAVQVDATDEQALKALGIRNFDVAVVAIGDIEANILATSLVKGLGVPYVVARAVSEVHGRVLERVGADRVVRPERDMGIRVAHTLLSGNLIEYVELIPGYSVVEVMAREPFVGRSLRDLDLRAKYGINILAIRRGDRVLPVPSPDTVIQPGDILLAMGEDERLEELEALP</sequence>
<dbReference type="PANTHER" id="PTHR43833:SF7">
    <property type="entry name" value="KTR SYSTEM POTASSIUM UPTAKE PROTEIN C"/>
    <property type="match status" value="1"/>
</dbReference>
<feature type="domain" description="RCK C-terminal" evidence="2">
    <location>
        <begin position="138"/>
        <end position="220"/>
    </location>
</feature>
<reference evidence="4" key="1">
    <citation type="submission" date="2023-12" db="EMBL/GenBank/DDBJ databases">
        <title>Novel isolates from deep terrestrial aquifers shed light on the physiology and ecology of the class Limnochordia.</title>
        <authorList>
            <person name="Karnachuk O.V."/>
            <person name="Lukina A.P."/>
            <person name="Avakyan M.R."/>
            <person name="Kadnikov V."/>
            <person name="Begmatov S."/>
            <person name="Beletsky A.V."/>
            <person name="Mardanov A.V."/>
            <person name="Ravin N.V."/>
        </authorList>
    </citation>
    <scope>NUCLEOTIDE SEQUENCE [LARGE SCALE GENOMIC DNA]</scope>
    <source>
        <strain evidence="4">LN</strain>
    </source>
</reference>
<dbReference type="Pfam" id="PF02254">
    <property type="entry name" value="TrkA_N"/>
    <property type="match status" value="1"/>
</dbReference>
<dbReference type="InterPro" id="IPR036291">
    <property type="entry name" value="NAD(P)-bd_dom_sf"/>
</dbReference>
<feature type="domain" description="RCK N-terminal" evidence="1">
    <location>
        <begin position="6"/>
        <end position="121"/>
    </location>
</feature>
<name>A0ABZ1BSU0_9FIRM</name>
<keyword evidence="4" id="KW-1185">Reference proteome</keyword>
<dbReference type="Gene3D" id="3.30.70.1450">
    <property type="entry name" value="Regulator of K+ conductance, C-terminal domain"/>
    <property type="match status" value="1"/>
</dbReference>
<dbReference type="InterPro" id="IPR036721">
    <property type="entry name" value="RCK_C_sf"/>
</dbReference>
<dbReference type="InterPro" id="IPR006037">
    <property type="entry name" value="RCK_C"/>
</dbReference>
<dbReference type="Gene3D" id="3.40.50.720">
    <property type="entry name" value="NAD(P)-binding Rossmann-like Domain"/>
    <property type="match status" value="1"/>
</dbReference>
<dbReference type="SUPFAM" id="SSF116726">
    <property type="entry name" value="TrkA C-terminal domain-like"/>
    <property type="match status" value="1"/>
</dbReference>
<dbReference type="EMBL" id="CP141614">
    <property type="protein sequence ID" value="WRP15675.1"/>
    <property type="molecule type" value="Genomic_DNA"/>
</dbReference>
<protein>
    <submittedName>
        <fullName evidence="3">TrkA family potassium uptake protein</fullName>
    </submittedName>
</protein>